<dbReference type="InterPro" id="IPR010918">
    <property type="entry name" value="PurM-like_C_dom"/>
</dbReference>
<dbReference type="SUPFAM" id="SSF52317">
    <property type="entry name" value="Class I glutamine amidotransferase-like"/>
    <property type="match status" value="1"/>
</dbReference>
<evidence type="ECO:0000256" key="4">
    <source>
        <dbReference type="ARBA" id="ARBA00022598"/>
    </source>
</evidence>
<dbReference type="GO" id="GO:0006164">
    <property type="term" value="P:purine nucleotide biosynthetic process"/>
    <property type="evidence" value="ECO:0007669"/>
    <property type="project" value="UniProtKB-KW"/>
</dbReference>
<dbReference type="Gene3D" id="3.30.1330.10">
    <property type="entry name" value="PurM-like, N-terminal domain"/>
    <property type="match status" value="2"/>
</dbReference>
<comment type="pathway">
    <text evidence="1">Purine metabolism; IMP biosynthesis via de novo pathway; 5-amino-1-(5-phospho-D-ribosyl)imidazole from N(2)-formyl-N(1)-(5-phospho-D-ribosyl)glycinamide: step 1/2.</text>
</comment>
<feature type="domain" description="FGAR-AT PurM N-terminal-like" evidence="15">
    <location>
        <begin position="737"/>
        <end position="891"/>
    </location>
</feature>
<evidence type="ECO:0000256" key="5">
    <source>
        <dbReference type="ARBA" id="ARBA00022723"/>
    </source>
</evidence>
<evidence type="ECO:0000256" key="12">
    <source>
        <dbReference type="ARBA" id="ARBA00032632"/>
    </source>
</evidence>
<comment type="caution">
    <text evidence="16">The sequence shown here is derived from an EMBL/GenBank/DDBJ whole genome shotgun (WGS) entry which is preliminary data.</text>
</comment>
<evidence type="ECO:0000313" key="16">
    <source>
        <dbReference type="EMBL" id="KAI1717176.1"/>
    </source>
</evidence>
<evidence type="ECO:0000256" key="3">
    <source>
        <dbReference type="ARBA" id="ARBA00012747"/>
    </source>
</evidence>
<comment type="similarity">
    <text evidence="2">In the N-terminal section; belongs to the FGAMS family.</text>
</comment>
<evidence type="ECO:0000256" key="8">
    <source>
        <dbReference type="ARBA" id="ARBA00022840"/>
    </source>
</evidence>
<dbReference type="InterPro" id="IPR029062">
    <property type="entry name" value="Class_I_gatase-like"/>
</dbReference>
<dbReference type="PROSITE" id="PS51273">
    <property type="entry name" value="GATASE_TYPE_1"/>
    <property type="match status" value="1"/>
</dbReference>
<evidence type="ECO:0000256" key="7">
    <source>
        <dbReference type="ARBA" id="ARBA00022755"/>
    </source>
</evidence>
<keyword evidence="10 16" id="KW-0315">Glutamine amidotransferase</keyword>
<dbReference type="InterPro" id="IPR036676">
    <property type="entry name" value="PurM-like_C_sf"/>
</dbReference>
<dbReference type="EMBL" id="JAKKPZ010000009">
    <property type="protein sequence ID" value="KAI1717176.1"/>
    <property type="molecule type" value="Genomic_DNA"/>
</dbReference>
<evidence type="ECO:0000256" key="1">
    <source>
        <dbReference type="ARBA" id="ARBA00004920"/>
    </source>
</evidence>
<dbReference type="EC" id="6.3.5.3" evidence="3"/>
<dbReference type="InterPro" id="IPR036604">
    <property type="entry name" value="PurS-like_sf"/>
</dbReference>
<dbReference type="Pfam" id="PF22689">
    <property type="entry name" value="FGAR-AT_PurM_N-like"/>
    <property type="match status" value="1"/>
</dbReference>
<dbReference type="Pfam" id="PF18072">
    <property type="entry name" value="FGAR-AT_linker"/>
    <property type="match status" value="1"/>
</dbReference>
<dbReference type="Gene3D" id="3.40.50.880">
    <property type="match status" value="1"/>
</dbReference>
<dbReference type="Proteomes" id="UP001201812">
    <property type="component" value="Unassembled WGS sequence"/>
</dbReference>
<dbReference type="FunFam" id="3.30.1330.10:FF:000007">
    <property type="entry name" value="Phosphoribosylformylglycinamidine synthase, putative"/>
    <property type="match status" value="1"/>
</dbReference>
<dbReference type="SUPFAM" id="SSF55326">
    <property type="entry name" value="PurM N-terminal domain-like"/>
    <property type="match status" value="2"/>
</dbReference>
<keyword evidence="17" id="KW-1185">Reference proteome</keyword>
<feature type="domain" description="PurM-like C-terminal" evidence="13">
    <location>
        <begin position="507"/>
        <end position="670"/>
    </location>
</feature>
<dbReference type="PANTHER" id="PTHR10099">
    <property type="entry name" value="PHOSPHORIBOSYLFORMYLGLYCINAMIDINE SYNTHASE"/>
    <property type="match status" value="1"/>
</dbReference>
<dbReference type="Gene3D" id="3.90.650.10">
    <property type="entry name" value="PurM-like C-terminal domain"/>
    <property type="match status" value="2"/>
</dbReference>
<evidence type="ECO:0000313" key="17">
    <source>
        <dbReference type="Proteomes" id="UP001201812"/>
    </source>
</evidence>
<evidence type="ECO:0000256" key="9">
    <source>
        <dbReference type="ARBA" id="ARBA00022842"/>
    </source>
</evidence>
<dbReference type="GO" id="GO:0005524">
    <property type="term" value="F:ATP binding"/>
    <property type="evidence" value="ECO:0007669"/>
    <property type="project" value="UniProtKB-KW"/>
</dbReference>
<dbReference type="SUPFAM" id="SSF56042">
    <property type="entry name" value="PurM C-terminal domain-like"/>
    <property type="match status" value="2"/>
</dbReference>
<dbReference type="SMART" id="SM01211">
    <property type="entry name" value="GATase_5"/>
    <property type="match status" value="1"/>
</dbReference>
<dbReference type="GO" id="GO:0004642">
    <property type="term" value="F:phosphoribosylformylglycinamidine synthase activity"/>
    <property type="evidence" value="ECO:0007669"/>
    <property type="project" value="UniProtKB-EC"/>
</dbReference>
<dbReference type="Gene3D" id="1.10.8.750">
    <property type="entry name" value="Phosphoribosylformylglycinamidine synthase, linker domain"/>
    <property type="match status" value="1"/>
</dbReference>
<dbReference type="CDD" id="cd01740">
    <property type="entry name" value="GATase1_FGAR_AT"/>
    <property type="match status" value="1"/>
</dbReference>
<keyword evidence="9" id="KW-0460">Magnesium</keyword>
<accession>A0AAD4N730</accession>
<name>A0AAD4N730_9BILA</name>
<evidence type="ECO:0000256" key="11">
    <source>
        <dbReference type="ARBA" id="ARBA00029823"/>
    </source>
</evidence>
<protein>
    <recommendedName>
        <fullName evidence="3">phosphoribosylformylglycinamidine synthase</fullName>
        <ecNumber evidence="3">6.3.5.3</ecNumber>
    </recommendedName>
    <alternativeName>
        <fullName evidence="12">Formylglycinamide ribonucleotide amidotransferase</fullName>
    </alternativeName>
    <alternativeName>
        <fullName evidence="11">Formylglycinamide ribotide amidotransferase</fullName>
    </alternativeName>
</protein>
<evidence type="ECO:0000256" key="10">
    <source>
        <dbReference type="ARBA" id="ARBA00022962"/>
    </source>
</evidence>
<keyword evidence="8" id="KW-0067">ATP-binding</keyword>
<reference evidence="16" key="1">
    <citation type="submission" date="2022-01" db="EMBL/GenBank/DDBJ databases">
        <title>Genome Sequence Resource for Two Populations of Ditylenchus destructor, the Migratory Endoparasitic Phytonematode.</title>
        <authorList>
            <person name="Zhang H."/>
            <person name="Lin R."/>
            <person name="Xie B."/>
        </authorList>
    </citation>
    <scope>NUCLEOTIDE SEQUENCE</scope>
    <source>
        <strain evidence="16">BazhouSP</strain>
    </source>
</reference>
<keyword evidence="4" id="KW-0436">Ligase</keyword>
<evidence type="ECO:0000256" key="2">
    <source>
        <dbReference type="ARBA" id="ARBA00008608"/>
    </source>
</evidence>
<dbReference type="PANTHER" id="PTHR10099:SF1">
    <property type="entry name" value="PHOSPHORIBOSYLFORMYLGLYCINAMIDINE SYNTHASE"/>
    <property type="match status" value="1"/>
</dbReference>
<keyword evidence="6" id="KW-0547">Nucleotide-binding</keyword>
<dbReference type="CDD" id="cd02204">
    <property type="entry name" value="PurL_repeat2"/>
    <property type="match status" value="1"/>
</dbReference>
<evidence type="ECO:0000259" key="14">
    <source>
        <dbReference type="Pfam" id="PF18072"/>
    </source>
</evidence>
<evidence type="ECO:0000256" key="6">
    <source>
        <dbReference type="ARBA" id="ARBA00022741"/>
    </source>
</evidence>
<organism evidence="16 17">
    <name type="scientific">Ditylenchus destructor</name>
    <dbReference type="NCBI Taxonomy" id="166010"/>
    <lineage>
        <taxon>Eukaryota</taxon>
        <taxon>Metazoa</taxon>
        <taxon>Ecdysozoa</taxon>
        <taxon>Nematoda</taxon>
        <taxon>Chromadorea</taxon>
        <taxon>Rhabditida</taxon>
        <taxon>Tylenchina</taxon>
        <taxon>Tylenchomorpha</taxon>
        <taxon>Sphaerularioidea</taxon>
        <taxon>Anguinidae</taxon>
        <taxon>Anguininae</taxon>
        <taxon>Ditylenchus</taxon>
    </lineage>
</organism>
<dbReference type="Pfam" id="PF02769">
    <property type="entry name" value="AIRS_C"/>
    <property type="match status" value="1"/>
</dbReference>
<dbReference type="GO" id="GO:0005737">
    <property type="term" value="C:cytoplasm"/>
    <property type="evidence" value="ECO:0007669"/>
    <property type="project" value="TreeGrafter"/>
</dbReference>
<proteinExistence type="inferred from homology"/>
<dbReference type="InterPro" id="IPR041609">
    <property type="entry name" value="PurL_linker"/>
</dbReference>
<dbReference type="SUPFAM" id="SSF109736">
    <property type="entry name" value="FGAM synthase PurL, linker domain"/>
    <property type="match status" value="1"/>
</dbReference>
<keyword evidence="7" id="KW-0658">Purine biosynthesis</keyword>
<evidence type="ECO:0000259" key="15">
    <source>
        <dbReference type="Pfam" id="PF22689"/>
    </source>
</evidence>
<gene>
    <name evidence="16" type="ORF">DdX_06908</name>
</gene>
<dbReference type="InterPro" id="IPR055181">
    <property type="entry name" value="FGAR-AT_PurM_N-like"/>
</dbReference>
<evidence type="ECO:0000259" key="13">
    <source>
        <dbReference type="Pfam" id="PF02769"/>
    </source>
</evidence>
<sequence length="1381" mass="151370">MIVPPNSTTVVRLFSSDNRKSQLLRNEAKSAELHQIIFRAQTVSCALEIRSEKCFHVQLQPSVKKEEFLSDNWEKLCWLLGHNVFSPDTELCRNSEFSTKGTDELFMEIGPMPRMTTPFSTNAVSAFRSSGIVDVCRLEQSHRYKIRLSPNATPQQMAVFRVFTSSPNCRDVIFECLGDRMTQSEYLPESPPNFNICRKNSQSAVEFQVVNVMDPVYGEENLRSANSEMALGLDETDLQYYLDFFRYKVGRNPTDVELFDLAQSNSEHSRHWFFKGDISVNGVKRNESLFKSIQKTQISSNPNNVISFSDNSSAIHGFSTNNLVSSQPEGPLSKLITRDSLRHITRSKFIYLIYCYGQVRRDGLKFSVWVCPFPGAATGSGGRIRDVHATGRGAHEIAGVAGYSVGHLPGFGGQIEQSNSWNYPENLAKPLKILLEASDGASDYGNKFGEPLIAGFTRSFGMELKVRPSENDEVDRSQRVEFLKPIMFSGGIGSIDGCLVHKVQPERGQLVAKIGGPVYRIGVGGGAASSLAIQGGRDKAADHGAVQRGDPEMEHKLHRVIRACVEMGKEGNPILSIHDQGAGGNGNVLKEIVECTSPNSGTNGGAIIHSNAFELGDSSITLRELWGAEYQESDAILLEPSKKNMIQKIAKRERCNLSVVGEVTGDGIVKLADFENNVTGQLPVELDLALIAEREPKQFELNSDPSATVVAKMLNLSPQVSFMNVLESVLRLPTVASKRFLTSKVDRSVTGLIAQQQCVGPLHTPLADVGVVALSYWDTVGGALAIGEQPIKGLLDPAGSARMSVGEALTNLVFAPITCIEDIKCSGNWMWPAKLPGEGERLVTACDAMCDIMGKLGIGVDGGKDSLSMAAIVESEVVKSPGTLVVTAYAPCVDITKVITPDFKAKDFPTTIVYLGMASKSRPTEIPRLGGSALSQCFGQLGGDLIPDLDDPTYFKKSFNLVQKWIKSGWILSGHDVSDGGLITTVLECAFAGNRELLKDAEYNQVKVVEIGKCYPVFGPKATVRITINGTSYVDTSLSSLRAIWEETSDRFEAMQMSIVCVEQQAQWRNSVTDIKYSTAFEFGTDKSIARNQQLTEAPRVAILREEGSNGDREMAAAFMMAGFQAFDLTMEDLLQASGGNVDILKPFAGLAFVGGFSYADVLGSAKGWAASIKFNPNVSEMFYRFRCDPSTFSLGVCNGCQLMALLGFIGDSENEEPANIFLDENESGRFFSGFNTVKIEESSSILLQNMQGSVLGVWSSHGEGQFKYRNAGVLKNLINKSLVSVRYCNEQGQPSMRYPENPNGSEYSVAGICSSDGRHLGLMPHPERCFLAWQWPYRCPETTTANSSDVSNKFESVKYSPWMKIFSNAFQWTTRNCSHS</sequence>
<keyword evidence="5" id="KW-0479">Metal-binding</keyword>
<dbReference type="Pfam" id="PF13507">
    <property type="entry name" value="GATase_5"/>
    <property type="match status" value="1"/>
</dbReference>
<dbReference type="SUPFAM" id="SSF82697">
    <property type="entry name" value="PurS-like"/>
    <property type="match status" value="1"/>
</dbReference>
<feature type="domain" description="Phosphoribosylformylglycinamidine synthase linker" evidence="14">
    <location>
        <begin position="222"/>
        <end position="271"/>
    </location>
</feature>
<dbReference type="InterPro" id="IPR036921">
    <property type="entry name" value="PurM-like_N_sf"/>
</dbReference>
<dbReference type="GO" id="GO:0046872">
    <property type="term" value="F:metal ion binding"/>
    <property type="evidence" value="ECO:0007669"/>
    <property type="project" value="UniProtKB-KW"/>
</dbReference>